<proteinExistence type="predicted"/>
<gene>
    <name evidence="1" type="ORF">OCBIM_22005154mg</name>
</gene>
<dbReference type="AlphaFoldDB" id="A0A0L8FXC2"/>
<accession>A0A0L8FXC2</accession>
<reference evidence="1" key="1">
    <citation type="submission" date="2015-07" db="EMBL/GenBank/DDBJ databases">
        <title>MeaNS - Measles Nucleotide Surveillance Program.</title>
        <authorList>
            <person name="Tran T."/>
            <person name="Druce J."/>
        </authorList>
    </citation>
    <scope>NUCLEOTIDE SEQUENCE</scope>
    <source>
        <strain evidence="1">UCB-OBI-ISO-001</strain>
        <tissue evidence="1">Gonad</tissue>
    </source>
</reference>
<dbReference type="EMBL" id="KQ425531">
    <property type="protein sequence ID" value="KOF69367.1"/>
    <property type="molecule type" value="Genomic_DNA"/>
</dbReference>
<sequence>MIRGINFGGQHVILRLRNCWLHFPPKHKVVSVKLPHFSVNVCVYYIYQLKWHVFGLQNGRAYSKEQKTNF</sequence>
<organism evidence="1">
    <name type="scientific">Octopus bimaculoides</name>
    <name type="common">California two-spotted octopus</name>
    <dbReference type="NCBI Taxonomy" id="37653"/>
    <lineage>
        <taxon>Eukaryota</taxon>
        <taxon>Metazoa</taxon>
        <taxon>Spiralia</taxon>
        <taxon>Lophotrochozoa</taxon>
        <taxon>Mollusca</taxon>
        <taxon>Cephalopoda</taxon>
        <taxon>Coleoidea</taxon>
        <taxon>Octopodiformes</taxon>
        <taxon>Octopoda</taxon>
        <taxon>Incirrata</taxon>
        <taxon>Octopodidae</taxon>
        <taxon>Octopus</taxon>
    </lineage>
</organism>
<protein>
    <submittedName>
        <fullName evidence="1">Uncharacterized protein</fullName>
    </submittedName>
</protein>
<evidence type="ECO:0000313" key="1">
    <source>
        <dbReference type="EMBL" id="KOF69367.1"/>
    </source>
</evidence>
<name>A0A0L8FXC2_OCTBM</name>